<evidence type="ECO:0000313" key="3">
    <source>
        <dbReference type="Proteomes" id="UP000244755"/>
    </source>
</evidence>
<organism evidence="2 3">
    <name type="scientific">Methylobacterium currus</name>
    <dbReference type="NCBI Taxonomy" id="2051553"/>
    <lineage>
        <taxon>Bacteria</taxon>
        <taxon>Pseudomonadati</taxon>
        <taxon>Pseudomonadota</taxon>
        <taxon>Alphaproteobacteria</taxon>
        <taxon>Hyphomicrobiales</taxon>
        <taxon>Methylobacteriaceae</taxon>
        <taxon>Methylobacterium</taxon>
    </lineage>
</organism>
<evidence type="ECO:0000259" key="1">
    <source>
        <dbReference type="Pfam" id="PF11740"/>
    </source>
</evidence>
<dbReference type="Proteomes" id="UP000244755">
    <property type="component" value="Chromosome 1"/>
</dbReference>
<dbReference type="Pfam" id="PF11740">
    <property type="entry name" value="KfrA_N"/>
    <property type="match status" value="1"/>
</dbReference>
<feature type="domain" description="KfrA N-terminal DNA-binding" evidence="1">
    <location>
        <begin position="85"/>
        <end position="198"/>
    </location>
</feature>
<dbReference type="KEGG" id="mee:DA075_18640"/>
<proteinExistence type="predicted"/>
<evidence type="ECO:0000313" key="2">
    <source>
        <dbReference type="EMBL" id="AWB22672.1"/>
    </source>
</evidence>
<dbReference type="EMBL" id="CP028843">
    <property type="protein sequence ID" value="AWB22672.1"/>
    <property type="molecule type" value="Genomic_DNA"/>
</dbReference>
<sequence>MFQCLGEVTHNLEATMHARGRAVVLNCAKPLLWMPREQGIGSRYLIPDRGVANPRPRRADFSARLTSCRHAPRHPRGPPMPSEFTVFLVADRLLANGERPSLRKVREAIPTGGSPREVCKHLRAWRKKRSYDPKLEPTDMTKGMKEKGQALAMELWKQAKREATQAFARERAAAETDAADENQDREHLLGMIETLQAENVALLARAEAAEAGSGRVQARLAKVEYQLDRFRAEEFRDRVMQEIAELLAERGPLTPTEILPELRAATLRGATLHKEPLTAGTLKKKMDVRVFHGRYFEPQDEGRYARKAS</sequence>
<reference evidence="2 3" key="1">
    <citation type="submission" date="2018-04" db="EMBL/GenBank/DDBJ databases">
        <title>Methylobacterium sp. PR1016A genome.</title>
        <authorList>
            <person name="Park W."/>
        </authorList>
    </citation>
    <scope>NUCLEOTIDE SEQUENCE [LARGE SCALE GENOMIC DNA]</scope>
    <source>
        <strain evidence="2 3">PR1016A</strain>
    </source>
</reference>
<accession>A0A2R4WM94</accession>
<gene>
    <name evidence="2" type="ORF">DA075_18640</name>
</gene>
<keyword evidence="3" id="KW-1185">Reference proteome</keyword>
<name>A0A2R4WM94_9HYPH</name>
<dbReference type="InterPro" id="IPR021104">
    <property type="entry name" value="KfrA_DNA-bd_N"/>
</dbReference>
<protein>
    <recommendedName>
        <fullName evidence="1">KfrA N-terminal DNA-binding domain-containing protein</fullName>
    </recommendedName>
</protein>
<dbReference type="AlphaFoldDB" id="A0A2R4WM94"/>